<name>A0ABD4AJJ1_9BURK</name>
<dbReference type="AlphaFoldDB" id="A0ABD4AJJ1"/>
<reference evidence="2 3" key="1">
    <citation type="submission" date="2015-03" db="EMBL/GenBank/DDBJ databases">
        <title>Draft genome sequences of the Burkholderia contaminans strains LMG 23361 and FFH2055 and Burkholderia cenocepacia K56-2.</title>
        <authorList>
            <person name="Bloodworth R.A."/>
            <person name="Selin C."/>
            <person name="Lopez De Volder M.A."/>
            <person name="Degrossi J."/>
            <person name="Drevinek P."/>
            <person name="Galanternik L."/>
            <person name="Cardona S.T."/>
        </authorList>
    </citation>
    <scope>NUCLEOTIDE SEQUENCE [LARGE SCALE GENOMIC DNA]</scope>
    <source>
        <strain evidence="2 3">LMG 23361</strain>
    </source>
</reference>
<proteinExistence type="predicted"/>
<sequence>MSPALSDTSRGAHRTSCIDRGSDPQARNRSITRAFAMSTKKVLSIGTIRHVMYDVPCRAVPCRAAR</sequence>
<evidence type="ECO:0000313" key="3">
    <source>
        <dbReference type="Proteomes" id="UP000034400"/>
    </source>
</evidence>
<protein>
    <submittedName>
        <fullName evidence="2">Uncharacterized protein</fullName>
    </submittedName>
</protein>
<feature type="region of interest" description="Disordered" evidence="1">
    <location>
        <begin position="1"/>
        <end position="31"/>
    </location>
</feature>
<gene>
    <name evidence="2" type="ORF">WR31_30680</name>
</gene>
<organism evidence="2 3">
    <name type="scientific">Burkholderia contaminans LMG 23361</name>
    <dbReference type="NCBI Taxonomy" id="1334628"/>
    <lineage>
        <taxon>Bacteria</taxon>
        <taxon>Pseudomonadati</taxon>
        <taxon>Pseudomonadota</taxon>
        <taxon>Betaproteobacteria</taxon>
        <taxon>Burkholderiales</taxon>
        <taxon>Burkholderiaceae</taxon>
        <taxon>Burkholderia</taxon>
        <taxon>Burkholderia cepacia complex</taxon>
    </lineage>
</organism>
<comment type="caution">
    <text evidence="2">The sequence shown here is derived from an EMBL/GenBank/DDBJ whole genome shotgun (WGS) entry which is preliminary data.</text>
</comment>
<evidence type="ECO:0000313" key="2">
    <source>
        <dbReference type="EMBL" id="KKL32080.1"/>
    </source>
</evidence>
<evidence type="ECO:0000256" key="1">
    <source>
        <dbReference type="SAM" id="MobiDB-lite"/>
    </source>
</evidence>
<dbReference type="EMBL" id="LASD01000013">
    <property type="protein sequence ID" value="KKL32080.1"/>
    <property type="molecule type" value="Genomic_DNA"/>
</dbReference>
<accession>A0ABD4AJJ1</accession>
<dbReference type="Proteomes" id="UP000034400">
    <property type="component" value="Unassembled WGS sequence"/>
</dbReference>